<dbReference type="GO" id="GO:0031902">
    <property type="term" value="C:late endosome membrane"/>
    <property type="evidence" value="ECO:0007669"/>
    <property type="project" value="TreeGrafter"/>
</dbReference>
<sequence length="326" mass="37895">MRTFRSGHFKVNGLTLRTNGSGKLILAIVVSLSFIPIIYIINNVLFGVGYSDMVTLDDDYIAEWAADDPRLIKHIRDHYLEPPSPREVSYNLEYPNKRDYSHKMQSKIVENILGSKRDGFFVECGAYDGETYSNSLSFEKYLDWTGVLIEPDHANLKRLRAKNRKSWIVRGCLEGNDKPKKMLLYGAMDIGTLGQYMTPVRNIFTRIWRPTKTTNVWCFPLYSILLAVNHTKVDYFSLDVEGAEMSILKALPFDKIDIDVLQVEFMVFQGVYWDKDLSNQRKEELRHFMKKNLPQYKENKIVFLDIIYVKDRENEISAAENSLNFI</sequence>
<dbReference type="Pfam" id="PF05050">
    <property type="entry name" value="Methyltransf_21"/>
    <property type="match status" value="1"/>
</dbReference>
<reference evidence="4" key="1">
    <citation type="submission" date="2022-11" db="UniProtKB">
        <authorList>
            <consortium name="WormBaseParasite"/>
        </authorList>
    </citation>
    <scope>IDENTIFICATION</scope>
</reference>
<dbReference type="Gene3D" id="3.40.50.150">
    <property type="entry name" value="Vaccinia Virus protein VP39"/>
    <property type="match status" value="1"/>
</dbReference>
<keyword evidence="3" id="KW-1185">Reference proteome</keyword>
<accession>A0A915KI92</accession>
<organism evidence="3 4">
    <name type="scientific">Romanomermis culicivorax</name>
    <name type="common">Nematode worm</name>
    <dbReference type="NCBI Taxonomy" id="13658"/>
    <lineage>
        <taxon>Eukaryota</taxon>
        <taxon>Metazoa</taxon>
        <taxon>Ecdysozoa</taxon>
        <taxon>Nematoda</taxon>
        <taxon>Enoplea</taxon>
        <taxon>Dorylaimia</taxon>
        <taxon>Mermithida</taxon>
        <taxon>Mermithoidea</taxon>
        <taxon>Mermithidae</taxon>
        <taxon>Romanomermis</taxon>
    </lineage>
</organism>
<feature type="domain" description="Methyltransferase FkbM" evidence="2">
    <location>
        <begin position="123"/>
        <end position="269"/>
    </location>
</feature>
<dbReference type="OMA" id="VNICTEL"/>
<dbReference type="SUPFAM" id="SSF53335">
    <property type="entry name" value="S-adenosyl-L-methionine-dependent methyltransferases"/>
    <property type="match status" value="1"/>
</dbReference>
<dbReference type="Proteomes" id="UP000887565">
    <property type="component" value="Unplaced"/>
</dbReference>
<dbReference type="InterPro" id="IPR006342">
    <property type="entry name" value="FkbM_mtfrase"/>
</dbReference>
<dbReference type="PANTHER" id="PTHR34009:SF2">
    <property type="entry name" value="PROTEIN STAR"/>
    <property type="match status" value="1"/>
</dbReference>
<protein>
    <submittedName>
        <fullName evidence="4">Methyltransferase FkbM domain-containing protein</fullName>
    </submittedName>
</protein>
<dbReference type="PANTHER" id="PTHR34009">
    <property type="entry name" value="PROTEIN STAR"/>
    <property type="match status" value="1"/>
</dbReference>
<keyword evidence="1" id="KW-0472">Membrane</keyword>
<keyword evidence="1" id="KW-0812">Transmembrane</keyword>
<dbReference type="InterPro" id="IPR029063">
    <property type="entry name" value="SAM-dependent_MTases_sf"/>
</dbReference>
<dbReference type="GO" id="GO:0005886">
    <property type="term" value="C:plasma membrane"/>
    <property type="evidence" value="ECO:0007669"/>
    <property type="project" value="TreeGrafter"/>
</dbReference>
<dbReference type="InterPro" id="IPR053202">
    <property type="entry name" value="EGF_Rcpt_Signaling_Reg"/>
</dbReference>
<evidence type="ECO:0000256" key="1">
    <source>
        <dbReference type="SAM" id="Phobius"/>
    </source>
</evidence>
<keyword evidence="1" id="KW-1133">Transmembrane helix</keyword>
<evidence type="ECO:0000313" key="4">
    <source>
        <dbReference type="WBParaSite" id="nRc.2.0.1.t38120-RA"/>
    </source>
</evidence>
<dbReference type="WBParaSite" id="nRc.2.0.1.t38120-RA">
    <property type="protein sequence ID" value="nRc.2.0.1.t38120-RA"/>
    <property type="gene ID" value="nRc.2.0.1.g38120"/>
</dbReference>
<proteinExistence type="predicted"/>
<dbReference type="GO" id="GO:0005794">
    <property type="term" value="C:Golgi apparatus"/>
    <property type="evidence" value="ECO:0007669"/>
    <property type="project" value="TreeGrafter"/>
</dbReference>
<evidence type="ECO:0000259" key="2">
    <source>
        <dbReference type="Pfam" id="PF05050"/>
    </source>
</evidence>
<dbReference type="GO" id="GO:0016197">
    <property type="term" value="P:endosomal transport"/>
    <property type="evidence" value="ECO:0007669"/>
    <property type="project" value="TreeGrafter"/>
</dbReference>
<dbReference type="GO" id="GO:0005789">
    <property type="term" value="C:endoplasmic reticulum membrane"/>
    <property type="evidence" value="ECO:0007669"/>
    <property type="project" value="TreeGrafter"/>
</dbReference>
<name>A0A915KI92_ROMCU</name>
<dbReference type="GO" id="GO:0006888">
    <property type="term" value="P:endoplasmic reticulum to Golgi vesicle-mediated transport"/>
    <property type="evidence" value="ECO:0007669"/>
    <property type="project" value="TreeGrafter"/>
</dbReference>
<evidence type="ECO:0000313" key="3">
    <source>
        <dbReference type="Proteomes" id="UP000887565"/>
    </source>
</evidence>
<dbReference type="AlphaFoldDB" id="A0A915KI92"/>
<feature type="transmembrane region" description="Helical" evidence="1">
    <location>
        <begin position="21"/>
        <end position="41"/>
    </location>
</feature>